<dbReference type="InterPro" id="IPR020070">
    <property type="entry name" value="Ribosomal_bL9_N"/>
</dbReference>
<dbReference type="OrthoDB" id="5555409at2759"/>
<evidence type="ECO:0000313" key="5">
    <source>
        <dbReference type="EMBL" id="CDU19094.1"/>
    </source>
</evidence>
<dbReference type="RefSeq" id="XP_022812477.1">
    <property type="nucleotide sequence ID" value="XM_022956600.1"/>
</dbReference>
<dbReference type="VEuPathDB" id="PlasmoDB:Py17XNL_001105799"/>
<dbReference type="EMBL" id="LM993665">
    <property type="protein sequence ID" value="VTZ79679.1"/>
    <property type="molecule type" value="Genomic_DNA"/>
</dbReference>
<reference evidence="6" key="3">
    <citation type="submission" date="2014-05" db="EMBL/GenBank/DDBJ databases">
        <authorList>
            <person name="Aslett M.A."/>
            <person name="De Silva N."/>
        </authorList>
    </citation>
    <scope>NUCLEOTIDE SEQUENCE</scope>
    <source>
        <strain evidence="6">17X</strain>
    </source>
</reference>
<dbReference type="PANTHER" id="PTHR21368">
    <property type="entry name" value="50S RIBOSOMAL PROTEIN L9"/>
    <property type="match status" value="1"/>
</dbReference>
<dbReference type="InterPro" id="IPR036935">
    <property type="entry name" value="Ribosomal_bL9_N_sf"/>
</dbReference>
<dbReference type="GO" id="GO:1990904">
    <property type="term" value="C:ribonucleoprotein complex"/>
    <property type="evidence" value="ECO:0007669"/>
    <property type="project" value="UniProtKB-KW"/>
</dbReference>
<proteinExistence type="inferred from homology"/>
<dbReference type="KEGG" id="pyo:PY17X_1140700"/>
<dbReference type="Gene3D" id="3.40.5.10">
    <property type="entry name" value="Ribosomal protein L9, N-terminal domain"/>
    <property type="match status" value="1"/>
</dbReference>
<dbReference type="GeneID" id="3791666"/>
<dbReference type="AlphaFoldDB" id="A0A078KCL9"/>
<reference evidence="7 8" key="1">
    <citation type="journal article" date="2014" name="BMC Biol.">
        <title>A comprehensive evaluation of rodent malaria parasite genomes and gene expression.</title>
        <authorList>
            <person name="Otto T.D."/>
            <person name="Bohme U."/>
            <person name="Jackson A.P."/>
            <person name="Hunt M."/>
            <person name="Franke-Fayard B."/>
            <person name="Hoeijmakers W.A."/>
            <person name="Religa A.A."/>
            <person name="Robertson L."/>
            <person name="Sanders M."/>
            <person name="Ogun S.A."/>
            <person name="Cunningham D."/>
            <person name="Erhart A."/>
            <person name="Billker O."/>
            <person name="Khan S.M."/>
            <person name="Stunnenberg H.G."/>
            <person name="Langhorne J."/>
            <person name="Holder A.A."/>
            <person name="Waters A.P."/>
            <person name="Newbold C.I."/>
            <person name="Pain A."/>
            <person name="Berriman M."/>
            <person name="Janse C.J."/>
        </authorList>
    </citation>
    <scope>NUCLEOTIDE SEQUENCE [LARGE SCALE GENOMIC DNA]</scope>
    <source>
        <strain evidence="6 7">17X</strain>
        <strain evidence="5 8">YM</strain>
    </source>
</reference>
<dbReference type="Proteomes" id="UP000072874">
    <property type="component" value="Chromosome 11"/>
</dbReference>
<name>A0A078KCL9_PLAYE</name>
<dbReference type="VEuPathDB" id="PlasmoDB:PY05802"/>
<evidence type="ECO:0000256" key="3">
    <source>
        <dbReference type="ARBA" id="ARBA00023274"/>
    </source>
</evidence>
<evidence type="ECO:0000313" key="6">
    <source>
        <dbReference type="EMBL" id="VTZ79679.1"/>
    </source>
</evidence>
<evidence type="ECO:0000313" key="8">
    <source>
        <dbReference type="Proteomes" id="UP000072904"/>
    </source>
</evidence>
<dbReference type="VEuPathDB" id="PlasmoDB:PY17X_1140700"/>
<dbReference type="OMA" id="KYTYIVL"/>
<evidence type="ECO:0000256" key="2">
    <source>
        <dbReference type="ARBA" id="ARBA00022980"/>
    </source>
</evidence>
<feature type="domain" description="Ribosomal protein L9" evidence="4">
    <location>
        <begin position="46"/>
        <end position="88"/>
    </location>
</feature>
<comment type="similarity">
    <text evidence="1">Belongs to the bacterial ribosomal protein bL9 family.</text>
</comment>
<dbReference type="GO" id="GO:0003735">
    <property type="term" value="F:structural constituent of ribosome"/>
    <property type="evidence" value="ECO:0007669"/>
    <property type="project" value="InterPro"/>
</dbReference>
<evidence type="ECO:0000313" key="7">
    <source>
        <dbReference type="Proteomes" id="UP000072874"/>
    </source>
</evidence>
<sequence>MLKNMLGKQRLFNFQKYFMSSYLNYNKYTIKRKTYVAAVENKYTYIVLLNNIINVGEKGEIIKLKRGHARNLIKDRKAVYATYENIDSYADKEKYKKKEQLDIKKDVEIVADFEKYFTQIKNIDITTYLDSYQYTNNVLYSLYDLFNYVSKKYQLDLTHQNLHKIVYFKNLEEYNNNIITEQKYSDISNYNDLIVQNNIMFNYTGIYVIYYYLFMPNFKFLNNIILRVSSIQEFERLQEEKESKQVDILYSIS</sequence>
<dbReference type="Proteomes" id="UP000072904">
    <property type="component" value="Chromosome 11"/>
</dbReference>
<organism evidence="6 7">
    <name type="scientific">Plasmodium yoelii</name>
    <dbReference type="NCBI Taxonomy" id="5861"/>
    <lineage>
        <taxon>Eukaryota</taxon>
        <taxon>Sar</taxon>
        <taxon>Alveolata</taxon>
        <taxon>Apicomplexa</taxon>
        <taxon>Aconoidasida</taxon>
        <taxon>Haemosporida</taxon>
        <taxon>Plasmodiidae</taxon>
        <taxon>Plasmodium</taxon>
        <taxon>Plasmodium (Vinckeia)</taxon>
    </lineage>
</organism>
<dbReference type="VEuPathDB" id="PlasmoDB:PYYM_1141700"/>
<dbReference type="Pfam" id="PF01281">
    <property type="entry name" value="Ribosomal_L9_N"/>
    <property type="match status" value="1"/>
</dbReference>
<dbReference type="GO" id="GO:0006412">
    <property type="term" value="P:translation"/>
    <property type="evidence" value="ECO:0007669"/>
    <property type="project" value="InterPro"/>
</dbReference>
<protein>
    <submittedName>
        <fullName evidence="6">50S ribosomal protein L9, mitochondrial, putative</fullName>
    </submittedName>
    <submittedName>
        <fullName evidence="5">Mitochondrial ribosomal protein L9, putative</fullName>
    </submittedName>
</protein>
<reference evidence="5" key="2">
    <citation type="submission" date="2014-05" db="EMBL/GenBank/DDBJ databases">
        <authorList>
            <person name="Aslett A.Martin."/>
            <person name="De Silva Nishadi"/>
        </authorList>
    </citation>
    <scope>NUCLEOTIDE SEQUENCE</scope>
    <source>
        <strain evidence="5">YM</strain>
    </source>
</reference>
<reference evidence="6" key="4">
    <citation type="submission" date="2019-05" db="EMBL/GenBank/DDBJ databases">
        <authorList>
            <consortium name="Pathogen Informatics"/>
        </authorList>
    </citation>
    <scope>NUCLEOTIDE SEQUENCE</scope>
    <source>
        <strain evidence="6">17X</strain>
    </source>
</reference>
<dbReference type="SUPFAM" id="SSF55658">
    <property type="entry name" value="L9 N-domain-like"/>
    <property type="match status" value="1"/>
</dbReference>
<evidence type="ECO:0000256" key="1">
    <source>
        <dbReference type="ARBA" id="ARBA00010605"/>
    </source>
</evidence>
<keyword evidence="2 6" id="KW-0689">Ribosomal protein</keyword>
<gene>
    <name evidence="6" type="ORF">PY17X_1140700</name>
    <name evidence="5" type="ORF">PYYM_1141700</name>
</gene>
<evidence type="ECO:0000259" key="4">
    <source>
        <dbReference type="Pfam" id="PF01281"/>
    </source>
</evidence>
<dbReference type="InterPro" id="IPR000244">
    <property type="entry name" value="Ribosomal_bL9"/>
</dbReference>
<keyword evidence="3" id="KW-0687">Ribonucleoprotein</keyword>
<dbReference type="EMBL" id="LK934639">
    <property type="protein sequence ID" value="CDU19094.1"/>
    <property type="molecule type" value="Genomic_DNA"/>
</dbReference>
<dbReference type="GO" id="GO:0005840">
    <property type="term" value="C:ribosome"/>
    <property type="evidence" value="ECO:0007669"/>
    <property type="project" value="UniProtKB-KW"/>
</dbReference>
<accession>A0A078KCL9</accession>
<dbReference type="InterPro" id="IPR009027">
    <property type="entry name" value="Ribosomal_bL9/RNase_H1_N"/>
</dbReference>